<organism evidence="1 2">
    <name type="scientific">Ralstonia pickettii</name>
    <name type="common">Burkholderia pickettii</name>
    <dbReference type="NCBI Taxonomy" id="329"/>
    <lineage>
        <taxon>Bacteria</taxon>
        <taxon>Pseudomonadati</taxon>
        <taxon>Pseudomonadota</taxon>
        <taxon>Betaproteobacteria</taxon>
        <taxon>Burkholderiales</taxon>
        <taxon>Burkholderiaceae</taxon>
        <taxon>Ralstonia</taxon>
    </lineage>
</organism>
<accession>A0A9Q2CCW9</accession>
<dbReference type="Proteomes" id="UP001199322">
    <property type="component" value="Unassembled WGS sequence"/>
</dbReference>
<sequence>MASIPVMRRATFEREDFDEMCLFTGAPVKRTKQGEHVIPRWLIDDYELNCRRIEMGWPGSLADIKQFRTRADPTANGVFGDLENRVKLGETSLDHVHLWQKKISVGMTLCHWRMARNKHHPLAPGDFDTRHLVFALEDFRSDFRKFSNRQPVPRNGSTLVLPTSVPGGWLAHMFGSVTSSGEVHDTLMPFGMIAVTHQNKLLVSVFYDPEREFESSRLVKEWKELKLDECSSAPRVAAALAVTYSEFLFKARAEALGTEGEGFDAVLKGIGYQLGVDIDPTTNKYQPRRTA</sequence>
<gene>
    <name evidence="1" type="ORF">DEE74_24485</name>
</gene>
<dbReference type="AlphaFoldDB" id="A0A9Q2CCW9"/>
<proteinExistence type="predicted"/>
<dbReference type="RefSeq" id="WP_125472878.1">
    <property type="nucleotide sequence ID" value="NZ_JACBXL010000023.1"/>
</dbReference>
<evidence type="ECO:0000313" key="1">
    <source>
        <dbReference type="EMBL" id="MBX3893031.1"/>
    </source>
</evidence>
<protein>
    <submittedName>
        <fullName evidence="1">Uncharacterized protein</fullName>
    </submittedName>
</protein>
<name>A0A9Q2CCW9_RALPI</name>
<dbReference type="EMBL" id="QGBI01000032">
    <property type="protein sequence ID" value="MBX3893031.1"/>
    <property type="molecule type" value="Genomic_DNA"/>
</dbReference>
<comment type="caution">
    <text evidence="1">The sequence shown here is derived from an EMBL/GenBank/DDBJ whole genome shotgun (WGS) entry which is preliminary data.</text>
</comment>
<reference evidence="1" key="1">
    <citation type="submission" date="2018-06" db="EMBL/GenBank/DDBJ databases">
        <authorList>
            <person name="O'Rourke A."/>
        </authorList>
    </citation>
    <scope>NUCLEOTIDE SEQUENCE</scope>
    <source>
        <strain evidence="1">132550021-3</strain>
    </source>
</reference>
<evidence type="ECO:0000313" key="2">
    <source>
        <dbReference type="Proteomes" id="UP001199322"/>
    </source>
</evidence>